<dbReference type="GO" id="GO:0045259">
    <property type="term" value="C:proton-transporting ATP synthase complex"/>
    <property type="evidence" value="ECO:0007669"/>
    <property type="project" value="UniProtKB-KW"/>
</dbReference>
<dbReference type="KEGG" id="faa:HMPREF0389_01500"/>
<dbReference type="PATRIC" id="fig|546269.5.peg.838"/>
<dbReference type="EMBL" id="CP002390">
    <property type="protein sequence ID" value="EFE27868.1"/>
    <property type="molecule type" value="Genomic_DNA"/>
</dbReference>
<evidence type="ECO:0000256" key="2">
    <source>
        <dbReference type="ARBA" id="ARBA00005712"/>
    </source>
</evidence>
<dbReference type="PANTHER" id="PTHR13822:SF10">
    <property type="entry name" value="ATP SYNTHASE EPSILON CHAIN, CHLOROPLASTIC"/>
    <property type="match status" value="1"/>
</dbReference>
<keyword evidence="8" id="KW-1003">Cell membrane</keyword>
<dbReference type="STRING" id="546269.HMPREF0389_01500"/>
<evidence type="ECO:0000313" key="13">
    <source>
        <dbReference type="Proteomes" id="UP000007468"/>
    </source>
</evidence>
<name>D6GTR1_FILAD</name>
<reference evidence="13" key="1">
    <citation type="submission" date="2010-12" db="EMBL/GenBank/DDBJ databases">
        <title>The genome sequence of Filifactor alocis strain ATCC 35896.</title>
        <authorList>
            <consortium name="The Broad Institute Genome Sequencing Platform"/>
            <person name="Ward D."/>
            <person name="Earl A."/>
            <person name="Feldgarden M."/>
            <person name="Young S.K."/>
            <person name="Gargeya S."/>
            <person name="Zeng Q."/>
            <person name="Alvarado L."/>
            <person name="Berlin A."/>
            <person name="Bochicchio J."/>
            <person name="Chapman S.B."/>
            <person name="Chen Z."/>
            <person name="Freedman E."/>
            <person name="Gellesch M."/>
            <person name="Goldberg J."/>
            <person name="Griggs A."/>
            <person name="Gujja S."/>
            <person name="Heilman E."/>
            <person name="Heiman D."/>
            <person name="Howarth C."/>
            <person name="Mehta T."/>
            <person name="Neiman D."/>
            <person name="Pearson M."/>
            <person name="Roberts A."/>
            <person name="Saif S."/>
            <person name="Shea T."/>
            <person name="Shenoy N."/>
            <person name="Sisk P."/>
            <person name="Stolte C."/>
            <person name="Sykes S."/>
            <person name="White J."/>
            <person name="Yandava C."/>
            <person name="Izard J."/>
            <person name="Blanton J.M."/>
            <person name="Baranova O.V."/>
            <person name="Tanner A.C."/>
            <person name="Dewhirst F.E."/>
            <person name="Haas B."/>
            <person name="Nusbaum C."/>
            <person name="Birren B."/>
        </authorList>
    </citation>
    <scope>NUCLEOTIDE SEQUENCE [LARGE SCALE GENOMIC DNA]</scope>
    <source>
        <strain evidence="13">ATCC 35896 / D40 B5</strain>
    </source>
</reference>
<dbReference type="NCBIfam" id="TIGR01216">
    <property type="entry name" value="ATP_synt_epsi"/>
    <property type="match status" value="1"/>
</dbReference>
<evidence type="ECO:0000256" key="4">
    <source>
        <dbReference type="ARBA" id="ARBA00023065"/>
    </source>
</evidence>
<keyword evidence="12" id="KW-0378">Hydrolase</keyword>
<evidence type="ECO:0000256" key="3">
    <source>
        <dbReference type="ARBA" id="ARBA00022448"/>
    </source>
</evidence>
<dbReference type="Proteomes" id="UP000007468">
    <property type="component" value="Chromosome"/>
</dbReference>
<dbReference type="CDD" id="cd12152">
    <property type="entry name" value="F1-ATPase_delta"/>
    <property type="match status" value="1"/>
</dbReference>
<dbReference type="SUPFAM" id="SSF46604">
    <property type="entry name" value="Epsilon subunit of F1F0-ATP synthase C-terminal domain"/>
    <property type="match status" value="1"/>
</dbReference>
<dbReference type="InterPro" id="IPR020547">
    <property type="entry name" value="ATP_synth_F1_esu_C"/>
</dbReference>
<comment type="similarity">
    <text evidence="2 8 9">Belongs to the ATPase epsilon chain family.</text>
</comment>
<dbReference type="InterPro" id="IPR036794">
    <property type="entry name" value="ATP_F1_dsu/esu_C_sf"/>
</dbReference>
<dbReference type="Pfam" id="PF00401">
    <property type="entry name" value="ATP-synt_DE"/>
    <property type="match status" value="1"/>
</dbReference>
<dbReference type="GO" id="GO:0005524">
    <property type="term" value="F:ATP binding"/>
    <property type="evidence" value="ECO:0007669"/>
    <property type="project" value="UniProtKB-UniRule"/>
</dbReference>
<evidence type="ECO:0000256" key="9">
    <source>
        <dbReference type="RuleBase" id="RU003656"/>
    </source>
</evidence>
<keyword evidence="3 8" id="KW-0813">Transport</keyword>
<dbReference type="Gene3D" id="1.20.5.440">
    <property type="entry name" value="ATP synthase delta/epsilon subunit, C-terminal domain"/>
    <property type="match status" value="1"/>
</dbReference>
<evidence type="ECO:0000259" key="10">
    <source>
        <dbReference type="Pfam" id="PF00401"/>
    </source>
</evidence>
<feature type="domain" description="ATP synthase F1 complex delta/epsilon subunit N-terminal" evidence="11">
    <location>
        <begin position="4"/>
        <end position="82"/>
    </location>
</feature>
<keyword evidence="13" id="KW-1185">Reference proteome</keyword>
<feature type="domain" description="ATP synthase epsilon subunit C-terminal" evidence="10">
    <location>
        <begin position="86"/>
        <end position="129"/>
    </location>
</feature>
<keyword evidence="5 8" id="KW-0472">Membrane</keyword>
<dbReference type="GO" id="GO:0046933">
    <property type="term" value="F:proton-transporting ATP synthase activity, rotational mechanism"/>
    <property type="evidence" value="ECO:0007669"/>
    <property type="project" value="UniProtKB-UniRule"/>
</dbReference>
<keyword evidence="4 8" id="KW-0406">Ion transport</keyword>
<proteinExistence type="inferred from homology"/>
<keyword evidence="8" id="KW-0375">Hydrogen ion transport</keyword>
<dbReference type="PANTHER" id="PTHR13822">
    <property type="entry name" value="ATP SYNTHASE DELTA/EPSILON CHAIN"/>
    <property type="match status" value="1"/>
</dbReference>
<dbReference type="InterPro" id="IPR001469">
    <property type="entry name" value="ATP_synth_F1_dsu/esu"/>
</dbReference>
<evidence type="ECO:0000256" key="1">
    <source>
        <dbReference type="ARBA" id="ARBA00004202"/>
    </source>
</evidence>
<dbReference type="eggNOG" id="COG0355">
    <property type="taxonomic scope" value="Bacteria"/>
</dbReference>
<protein>
    <recommendedName>
        <fullName evidence="8">ATP synthase epsilon chain</fullName>
    </recommendedName>
    <alternativeName>
        <fullName evidence="8">ATP synthase F1 sector epsilon subunit</fullName>
    </alternativeName>
    <alternativeName>
        <fullName evidence="8">F-ATPase epsilon subunit</fullName>
    </alternativeName>
</protein>
<evidence type="ECO:0000259" key="11">
    <source>
        <dbReference type="Pfam" id="PF02823"/>
    </source>
</evidence>
<organism evidence="12 13">
    <name type="scientific">Filifactor alocis (strain ATCC 35896 / CCUG 47790 / D40 B5)</name>
    <name type="common">Fusobacterium alocis</name>
    <dbReference type="NCBI Taxonomy" id="546269"/>
    <lineage>
        <taxon>Bacteria</taxon>
        <taxon>Bacillati</taxon>
        <taxon>Bacillota</taxon>
        <taxon>Clostridia</taxon>
        <taxon>Peptostreptococcales</taxon>
        <taxon>Filifactoraceae</taxon>
        <taxon>Filifactor</taxon>
    </lineage>
</organism>
<dbReference type="SUPFAM" id="SSF51344">
    <property type="entry name" value="Epsilon subunit of F1F0-ATP synthase N-terminal domain"/>
    <property type="match status" value="1"/>
</dbReference>
<evidence type="ECO:0000313" key="12">
    <source>
        <dbReference type="EMBL" id="EFE27868.1"/>
    </source>
</evidence>
<dbReference type="Gene3D" id="2.60.15.10">
    <property type="entry name" value="F0F1 ATP synthase delta/epsilon subunit, N-terminal"/>
    <property type="match status" value="1"/>
</dbReference>
<dbReference type="Pfam" id="PF02823">
    <property type="entry name" value="ATP-synt_DE_N"/>
    <property type="match status" value="1"/>
</dbReference>
<evidence type="ECO:0000256" key="6">
    <source>
        <dbReference type="ARBA" id="ARBA00023196"/>
    </source>
</evidence>
<evidence type="ECO:0000256" key="5">
    <source>
        <dbReference type="ARBA" id="ARBA00023136"/>
    </source>
</evidence>
<comment type="function">
    <text evidence="8">Produces ATP from ADP in the presence of a proton gradient across the membrane.</text>
</comment>
<dbReference type="GO" id="GO:0016787">
    <property type="term" value="F:hydrolase activity"/>
    <property type="evidence" value="ECO:0007669"/>
    <property type="project" value="UniProtKB-KW"/>
</dbReference>
<comment type="subcellular location">
    <subcellularLocation>
        <location evidence="1 8">Cell membrane</location>
        <topology evidence="1 8">Peripheral membrane protein</topology>
    </subcellularLocation>
</comment>
<dbReference type="RefSeq" id="WP_014262440.1">
    <property type="nucleotide sequence ID" value="NC_016630.1"/>
</dbReference>
<dbReference type="OrthoDB" id="9804110at2"/>
<sequence length="132" mass="14837">MSTFRLKIVTPEKLFWDGDVDLVVVHTIEGDIGIKANHVNYISTLDIGKIKIQTGKEKKEASISRGMILVSQDCTTIVAANAEWPDEIDVERAMSSKQKAEQQLQQYKPGDKEFYAATAHLKKAMVRMSLKK</sequence>
<keyword evidence="6 8" id="KW-0139">CF(1)</keyword>
<dbReference type="HAMAP" id="MF_00530">
    <property type="entry name" value="ATP_synth_epsil_bac"/>
    <property type="match status" value="1"/>
</dbReference>
<dbReference type="AlphaFoldDB" id="D6GTR1"/>
<dbReference type="InterPro" id="IPR020546">
    <property type="entry name" value="ATP_synth_F1_dsu/esu_N"/>
</dbReference>
<evidence type="ECO:0000256" key="8">
    <source>
        <dbReference type="HAMAP-Rule" id="MF_00530"/>
    </source>
</evidence>
<evidence type="ECO:0000256" key="7">
    <source>
        <dbReference type="ARBA" id="ARBA00023310"/>
    </source>
</evidence>
<keyword evidence="7 8" id="KW-0066">ATP synthesis</keyword>
<dbReference type="InterPro" id="IPR036771">
    <property type="entry name" value="ATPsynth_dsu/esu_N"/>
</dbReference>
<gene>
    <name evidence="8 12" type="primary">atpC</name>
    <name evidence="12" type="ordered locus">HMPREF0389_01500</name>
</gene>
<comment type="subunit">
    <text evidence="8 9">F-type ATPases have 2 components, CF(1) - the catalytic core - and CF(0) - the membrane proton channel. CF(1) has five subunits: alpha(3), beta(3), gamma(1), delta(1), epsilon(1). CF(0) has three main subunits: a, b and c.</text>
</comment>
<accession>D6GTR1</accession>
<dbReference type="GO" id="GO:0005886">
    <property type="term" value="C:plasma membrane"/>
    <property type="evidence" value="ECO:0007669"/>
    <property type="project" value="UniProtKB-SubCell"/>
</dbReference>